<name>A0A1H6ZDR2_9FIRM</name>
<dbReference type="SUPFAM" id="SSF140356">
    <property type="entry name" value="PPK N-terminal domain-like"/>
    <property type="match status" value="1"/>
</dbReference>
<dbReference type="STRING" id="84035.SAMN05660742_108127"/>
<keyword evidence="6" id="KW-0460">Magnesium</keyword>
<dbReference type="EMBL" id="FNZK01000008">
    <property type="protein sequence ID" value="SEJ47670.1"/>
    <property type="molecule type" value="Genomic_DNA"/>
</dbReference>
<evidence type="ECO:0000313" key="12">
    <source>
        <dbReference type="EMBL" id="SEJ47670.1"/>
    </source>
</evidence>
<dbReference type="AlphaFoldDB" id="A0A1H6ZDR2"/>
<keyword evidence="4 6" id="KW-0418">Kinase</keyword>
<evidence type="ECO:0000313" key="13">
    <source>
        <dbReference type="Proteomes" id="UP000199662"/>
    </source>
</evidence>
<dbReference type="GO" id="GO:0005524">
    <property type="term" value="F:ATP binding"/>
    <property type="evidence" value="ECO:0007669"/>
    <property type="project" value="UniProtKB-KW"/>
</dbReference>
<comment type="function">
    <text evidence="6 7">Catalyzes the reversible transfer of the terminal phosphate of ATP to form a long-chain polyphosphate (polyP).</text>
</comment>
<dbReference type="Pfam" id="PF17941">
    <property type="entry name" value="PP_kinase_C_1"/>
    <property type="match status" value="1"/>
</dbReference>
<evidence type="ECO:0000259" key="8">
    <source>
        <dbReference type="Pfam" id="PF02503"/>
    </source>
</evidence>
<feature type="active site" description="Phosphohistidine intermediate" evidence="6">
    <location>
        <position position="439"/>
    </location>
</feature>
<keyword evidence="13" id="KW-1185">Reference proteome</keyword>
<comment type="catalytic activity">
    <reaction evidence="6 7">
        <text>[phosphate](n) + ATP = [phosphate](n+1) + ADP</text>
        <dbReference type="Rhea" id="RHEA:19573"/>
        <dbReference type="Rhea" id="RHEA-COMP:9859"/>
        <dbReference type="Rhea" id="RHEA-COMP:14280"/>
        <dbReference type="ChEBI" id="CHEBI:16838"/>
        <dbReference type="ChEBI" id="CHEBI:30616"/>
        <dbReference type="ChEBI" id="CHEBI:456216"/>
        <dbReference type="EC" id="2.7.4.1"/>
    </reaction>
</comment>
<evidence type="ECO:0000256" key="5">
    <source>
        <dbReference type="ARBA" id="ARBA00022840"/>
    </source>
</evidence>
<dbReference type="InterPro" id="IPR025198">
    <property type="entry name" value="PPK_N_dom"/>
</dbReference>
<dbReference type="HAMAP" id="MF_00347">
    <property type="entry name" value="Polyphosphate_kinase"/>
    <property type="match status" value="1"/>
</dbReference>
<dbReference type="InterPro" id="IPR025200">
    <property type="entry name" value="PPK_C_dom2"/>
</dbReference>
<keyword evidence="5 6" id="KW-0067">ATP-binding</keyword>
<dbReference type="NCBIfam" id="NF003917">
    <property type="entry name" value="PRK05443.1-1"/>
    <property type="match status" value="1"/>
</dbReference>
<feature type="binding site" evidence="6">
    <location>
        <position position="378"/>
    </location>
    <ligand>
        <name>Mg(2+)</name>
        <dbReference type="ChEBI" id="CHEBI:18420"/>
    </ligand>
</feature>
<dbReference type="Proteomes" id="UP000199662">
    <property type="component" value="Unassembled WGS sequence"/>
</dbReference>
<keyword evidence="3 6" id="KW-0547">Nucleotide-binding</keyword>
<evidence type="ECO:0000259" key="10">
    <source>
        <dbReference type="Pfam" id="PF13090"/>
    </source>
</evidence>
<organism evidence="12 13">
    <name type="scientific">Propionispira arboris</name>
    <dbReference type="NCBI Taxonomy" id="84035"/>
    <lineage>
        <taxon>Bacteria</taxon>
        <taxon>Bacillati</taxon>
        <taxon>Bacillota</taxon>
        <taxon>Negativicutes</taxon>
        <taxon>Selenomonadales</taxon>
        <taxon>Selenomonadaceae</taxon>
        <taxon>Propionispira</taxon>
    </lineage>
</organism>
<evidence type="ECO:0000256" key="1">
    <source>
        <dbReference type="ARBA" id="ARBA00022553"/>
    </source>
</evidence>
<comment type="cofactor">
    <cofactor evidence="6">
        <name>Mg(2+)</name>
        <dbReference type="ChEBI" id="CHEBI:18420"/>
    </cofactor>
</comment>
<dbReference type="InterPro" id="IPR041108">
    <property type="entry name" value="PP_kinase_C_1"/>
</dbReference>
<dbReference type="Pfam" id="PF13090">
    <property type="entry name" value="PP_kinase_C"/>
    <property type="match status" value="1"/>
</dbReference>
<feature type="binding site" evidence="6">
    <location>
        <position position="472"/>
    </location>
    <ligand>
        <name>ATP</name>
        <dbReference type="ChEBI" id="CHEBI:30616"/>
    </ligand>
</feature>
<accession>A0A1H6ZDR2</accession>
<dbReference type="GO" id="GO:0009358">
    <property type="term" value="C:polyphosphate kinase complex"/>
    <property type="evidence" value="ECO:0007669"/>
    <property type="project" value="InterPro"/>
</dbReference>
<evidence type="ECO:0000256" key="7">
    <source>
        <dbReference type="RuleBase" id="RU003800"/>
    </source>
</evidence>
<evidence type="ECO:0000256" key="6">
    <source>
        <dbReference type="HAMAP-Rule" id="MF_00347"/>
    </source>
</evidence>
<dbReference type="PANTHER" id="PTHR30218">
    <property type="entry name" value="POLYPHOSPHATE KINASE"/>
    <property type="match status" value="1"/>
</dbReference>
<evidence type="ECO:0000256" key="3">
    <source>
        <dbReference type="ARBA" id="ARBA00022741"/>
    </source>
</evidence>
<feature type="binding site" evidence="6">
    <location>
        <position position="568"/>
    </location>
    <ligand>
        <name>ATP</name>
        <dbReference type="ChEBI" id="CHEBI:30616"/>
    </ligand>
</feature>
<dbReference type="GO" id="GO:0006799">
    <property type="term" value="P:polyphosphate biosynthetic process"/>
    <property type="evidence" value="ECO:0007669"/>
    <property type="project" value="UniProtKB-UniRule"/>
</dbReference>
<dbReference type="RefSeq" id="WP_091831263.1">
    <property type="nucleotide sequence ID" value="NZ_FNZK01000008.1"/>
</dbReference>
<keyword evidence="1 6" id="KW-0597">Phosphoprotein</keyword>
<dbReference type="EC" id="2.7.4.1" evidence="6 7"/>
<evidence type="ECO:0000259" key="9">
    <source>
        <dbReference type="Pfam" id="PF13089"/>
    </source>
</evidence>
<dbReference type="NCBIfam" id="NF003921">
    <property type="entry name" value="PRK05443.2-2"/>
    <property type="match status" value="1"/>
</dbReference>
<dbReference type="Pfam" id="PF02503">
    <property type="entry name" value="PP_kinase"/>
    <property type="match status" value="1"/>
</dbReference>
<feature type="domain" description="Polyphosphate kinase C-terminal" evidence="10">
    <location>
        <begin position="507"/>
        <end position="675"/>
    </location>
</feature>
<keyword evidence="2 6" id="KW-0808">Transferase</keyword>
<dbReference type="InterPro" id="IPR024953">
    <property type="entry name" value="PP_kinase_middle"/>
</dbReference>
<feature type="domain" description="Polyphosphate kinase C-terminal" evidence="11">
    <location>
        <begin position="335"/>
        <end position="495"/>
    </location>
</feature>
<dbReference type="PANTHER" id="PTHR30218:SF0">
    <property type="entry name" value="POLYPHOSPHATE KINASE"/>
    <property type="match status" value="1"/>
</dbReference>
<gene>
    <name evidence="6" type="primary">ppk</name>
    <name evidence="12" type="ORF">SAMN05660742_108127</name>
</gene>
<feature type="domain" description="Polyphosphate kinase middle" evidence="8">
    <location>
        <begin position="127"/>
        <end position="304"/>
    </location>
</feature>
<sequence length="694" mass="80034">MVNQKNPDISYTQNRELSWLNFNERVLDEAADEQVPLYERLKFVAIFTNNLDEFFMIRVGSLFDLTLLKRENRDNKSLLTPREQLDKIFVATEKLYAKRDLVFATIEEELRTANIERLKMNQLTAAEQSEMEKYFENYIAPLLSPQIIDFQHPFPHLTNQLLHIAVLLKHNRKATLGIIPVPVSLPRLIFLPGEKIRYILVAEIMLAFVAKIFDMYSVIDKSIICVTRNADISPDDEASEVGEDYLHHVKKTLKKRLRLEPVRLEMETMGDSLMITYLCNRLHIDPIQIYKTKTPISLSYVFSLGDKFTYQQQQDLQYKKFKPSPICEVDVNMRMLDYVLHKDVLLEYPYQNFDLFLRLIKEAAYDEKVVSIKITIYRMGNHKAKLMNYLIIAAEMGKEVTVVMEVRARFDEQNNMNWAENLSEAGCNILYGFTGYKIHSKICLITRYEAEKVQYITQIGTGNYNAQTAAIYTDLALITANQEIGKDAVTFFKNMCIANLNGNYDTLLVAPVNLKQQIIGLINQEMQKAQSGKKSSILLKMNSLTDRDLIEQLVLAAQAGVKVKLIVRGICCLLPNVLNKTENVTVISIVGRFLEHSRIFCFGVGVNMRMYISSADLMTRNTEHRVEIACPIFDKQVKRKIYATLKIMLMDTVKGRQLQNDGTYRKRMGHAKRIDSQQYFIDSFSALLVTANKM</sequence>
<dbReference type="InterPro" id="IPR003414">
    <property type="entry name" value="PP_kinase"/>
</dbReference>
<feature type="binding site" evidence="6">
    <location>
        <position position="50"/>
    </location>
    <ligand>
        <name>ATP</name>
        <dbReference type="ChEBI" id="CHEBI:30616"/>
    </ligand>
</feature>
<dbReference type="InterPro" id="IPR036830">
    <property type="entry name" value="PP_kinase_middle_dom_sf"/>
</dbReference>
<feature type="domain" description="Polyphosphate kinase N-terminal" evidence="9">
    <location>
        <begin position="13"/>
        <end position="116"/>
    </location>
</feature>
<protein>
    <recommendedName>
        <fullName evidence="6 7">Polyphosphate kinase</fullName>
        <ecNumber evidence="6 7">2.7.4.1</ecNumber>
    </recommendedName>
    <alternativeName>
        <fullName evidence="6">ATP-polyphosphate phosphotransferase</fullName>
    </alternativeName>
    <alternativeName>
        <fullName evidence="6">Polyphosphoric acid kinase</fullName>
    </alternativeName>
</protein>
<feature type="binding site" evidence="6">
    <location>
        <position position="596"/>
    </location>
    <ligand>
        <name>ATP</name>
        <dbReference type="ChEBI" id="CHEBI:30616"/>
    </ligand>
</feature>
<dbReference type="SUPFAM" id="SSF143724">
    <property type="entry name" value="PHP14-like"/>
    <property type="match status" value="1"/>
</dbReference>
<evidence type="ECO:0000256" key="4">
    <source>
        <dbReference type="ARBA" id="ARBA00022777"/>
    </source>
</evidence>
<dbReference type="Pfam" id="PF13089">
    <property type="entry name" value="PP_kinase_N"/>
    <property type="match status" value="1"/>
</dbReference>
<keyword evidence="6" id="KW-0479">Metal-binding</keyword>
<dbReference type="Gene3D" id="1.20.58.310">
    <property type="entry name" value="Polyphosphate kinase N-terminal domain"/>
    <property type="match status" value="1"/>
</dbReference>
<dbReference type="NCBIfam" id="TIGR03705">
    <property type="entry name" value="poly_P_kin"/>
    <property type="match status" value="1"/>
</dbReference>
<dbReference type="GO" id="GO:0046872">
    <property type="term" value="F:metal ion binding"/>
    <property type="evidence" value="ECO:0007669"/>
    <property type="project" value="UniProtKB-KW"/>
</dbReference>
<evidence type="ECO:0000259" key="11">
    <source>
        <dbReference type="Pfam" id="PF17941"/>
    </source>
</evidence>
<dbReference type="SUPFAM" id="SSF56024">
    <property type="entry name" value="Phospholipase D/nuclease"/>
    <property type="match status" value="2"/>
</dbReference>
<evidence type="ECO:0000256" key="2">
    <source>
        <dbReference type="ARBA" id="ARBA00022679"/>
    </source>
</evidence>
<dbReference type="Gene3D" id="3.30.870.10">
    <property type="entry name" value="Endonuclease Chain A"/>
    <property type="match status" value="2"/>
</dbReference>
<dbReference type="PIRSF" id="PIRSF015589">
    <property type="entry name" value="PP_kinase"/>
    <property type="match status" value="1"/>
</dbReference>
<reference evidence="12 13" key="1">
    <citation type="submission" date="2016-10" db="EMBL/GenBank/DDBJ databases">
        <authorList>
            <person name="de Groot N.N."/>
        </authorList>
    </citation>
    <scope>NUCLEOTIDE SEQUENCE [LARGE SCALE GENOMIC DNA]</scope>
    <source>
        <strain evidence="12 13">DSM 2179</strain>
    </source>
</reference>
<dbReference type="InterPro" id="IPR036832">
    <property type="entry name" value="PPK_N_dom_sf"/>
</dbReference>
<dbReference type="GO" id="GO:0008976">
    <property type="term" value="F:polyphosphate kinase activity"/>
    <property type="evidence" value="ECO:0007669"/>
    <property type="project" value="UniProtKB-UniRule"/>
</dbReference>
<comment type="PTM">
    <text evidence="6 7">An intermediate of this reaction is the autophosphorylated ppk in which a phosphate is covalently linked to a histidine residue through a N-P bond.</text>
</comment>
<dbReference type="Gene3D" id="3.30.1840.10">
    <property type="entry name" value="Polyphosphate kinase middle domain"/>
    <property type="match status" value="1"/>
</dbReference>
<proteinExistence type="inferred from homology"/>
<comment type="similarity">
    <text evidence="6 7">Belongs to the polyphosphate kinase 1 (PPK1) family.</text>
</comment>
<feature type="binding site" evidence="6">
    <location>
        <position position="409"/>
    </location>
    <ligand>
        <name>Mg(2+)</name>
        <dbReference type="ChEBI" id="CHEBI:18420"/>
    </ligand>
</feature>